<feature type="transmembrane region" description="Helical" evidence="1">
    <location>
        <begin position="72"/>
        <end position="94"/>
    </location>
</feature>
<feature type="transmembrane region" description="Helical" evidence="1">
    <location>
        <begin position="203"/>
        <end position="225"/>
    </location>
</feature>
<proteinExistence type="predicted"/>
<feature type="transmembrane region" description="Helical" evidence="1">
    <location>
        <begin position="40"/>
        <end position="60"/>
    </location>
</feature>
<feature type="transmembrane region" description="Helical" evidence="1">
    <location>
        <begin position="166"/>
        <end position="191"/>
    </location>
</feature>
<keyword evidence="1" id="KW-0472">Membrane</keyword>
<evidence type="ECO:0000256" key="1">
    <source>
        <dbReference type="SAM" id="Phobius"/>
    </source>
</evidence>
<name>A0ABU0IXL9_9CAUL</name>
<protein>
    <recommendedName>
        <fullName evidence="4">Glycerophosphoryl diester phosphodiesterase membrane domain-containing protein</fullName>
    </recommendedName>
</protein>
<comment type="caution">
    <text evidence="2">The sequence shown here is derived from an EMBL/GenBank/DDBJ whole genome shotgun (WGS) entry which is preliminary data.</text>
</comment>
<reference evidence="2 3" key="1">
    <citation type="submission" date="2023-07" db="EMBL/GenBank/DDBJ databases">
        <title>Genomic Encyclopedia of Type Strains, Phase IV (KMG-IV): sequencing the most valuable type-strain genomes for metagenomic binning, comparative biology and taxonomic classification.</title>
        <authorList>
            <person name="Goeker M."/>
        </authorList>
    </citation>
    <scope>NUCLEOTIDE SEQUENCE [LARGE SCALE GENOMIC DNA]</scope>
    <source>
        <strain evidence="2 3">DSM 18695</strain>
    </source>
</reference>
<keyword evidence="3" id="KW-1185">Reference proteome</keyword>
<accession>A0ABU0IXL9</accession>
<gene>
    <name evidence="2" type="ORF">QO010_003586</name>
</gene>
<dbReference type="EMBL" id="JAUSVS010000008">
    <property type="protein sequence ID" value="MDQ0465794.1"/>
    <property type="molecule type" value="Genomic_DNA"/>
</dbReference>
<feature type="transmembrane region" description="Helical" evidence="1">
    <location>
        <begin position="114"/>
        <end position="145"/>
    </location>
</feature>
<evidence type="ECO:0000313" key="3">
    <source>
        <dbReference type="Proteomes" id="UP001228905"/>
    </source>
</evidence>
<dbReference type="Proteomes" id="UP001228905">
    <property type="component" value="Unassembled WGS sequence"/>
</dbReference>
<keyword evidence="1" id="KW-1133">Transmembrane helix</keyword>
<sequence>MTVLLLLAALMLPNLPVKLVDESLPRSLMAGRANPQVLAWYLVILISRAVVFALAVGAALQAGGVRVSASRWVGLRALPAVLTIVLLASLPQLVFQVAAALNPDLFPALGVSEIGLLFMAVGLAGMLATMLILAFSLSAGAVALVERHGFGDSFKRAFALSRRGRWTVILGLLATSLLVVLASAPGLVLLAMNVPKAPLISHLLTTLLSNVQFLFWWLASAAFYLDRREAHDGLNDELLETFD</sequence>
<keyword evidence="1" id="KW-0812">Transmembrane</keyword>
<organism evidence="2 3">
    <name type="scientific">Caulobacter ginsengisoli</name>
    <dbReference type="NCBI Taxonomy" id="400775"/>
    <lineage>
        <taxon>Bacteria</taxon>
        <taxon>Pseudomonadati</taxon>
        <taxon>Pseudomonadota</taxon>
        <taxon>Alphaproteobacteria</taxon>
        <taxon>Caulobacterales</taxon>
        <taxon>Caulobacteraceae</taxon>
        <taxon>Caulobacter</taxon>
    </lineage>
</organism>
<evidence type="ECO:0000313" key="2">
    <source>
        <dbReference type="EMBL" id="MDQ0465794.1"/>
    </source>
</evidence>
<evidence type="ECO:0008006" key="4">
    <source>
        <dbReference type="Google" id="ProtNLM"/>
    </source>
</evidence>